<keyword evidence="2" id="KW-1185">Reference proteome</keyword>
<organism evidence="1 2">
    <name type="scientific">Rousettus aegyptiacus</name>
    <name type="common">Egyptian fruit bat</name>
    <name type="synonym">Pteropus aegyptiacus</name>
    <dbReference type="NCBI Taxonomy" id="9407"/>
    <lineage>
        <taxon>Eukaryota</taxon>
        <taxon>Metazoa</taxon>
        <taxon>Chordata</taxon>
        <taxon>Craniata</taxon>
        <taxon>Vertebrata</taxon>
        <taxon>Euteleostomi</taxon>
        <taxon>Mammalia</taxon>
        <taxon>Eutheria</taxon>
        <taxon>Laurasiatheria</taxon>
        <taxon>Chiroptera</taxon>
        <taxon>Yinpterochiroptera</taxon>
        <taxon>Pteropodoidea</taxon>
        <taxon>Pteropodidae</taxon>
        <taxon>Rousettinae</taxon>
        <taxon>Rousettus</taxon>
    </lineage>
</organism>
<evidence type="ECO:0000313" key="1">
    <source>
        <dbReference type="EMBL" id="KAF6410822.1"/>
    </source>
</evidence>
<dbReference type="AlphaFoldDB" id="A0A7J8CJ77"/>
<accession>A0A7J8CJ77</accession>
<reference evidence="1 2" key="1">
    <citation type="journal article" date="2020" name="Nature">
        <title>Six reference-quality genomes reveal evolution of bat adaptations.</title>
        <authorList>
            <person name="Jebb D."/>
            <person name="Huang Z."/>
            <person name="Pippel M."/>
            <person name="Hughes G.M."/>
            <person name="Lavrichenko K."/>
            <person name="Devanna P."/>
            <person name="Winkler S."/>
            <person name="Jermiin L.S."/>
            <person name="Skirmuntt E.C."/>
            <person name="Katzourakis A."/>
            <person name="Burkitt-Gray L."/>
            <person name="Ray D.A."/>
            <person name="Sullivan K.A.M."/>
            <person name="Roscito J.G."/>
            <person name="Kirilenko B.M."/>
            <person name="Davalos L.M."/>
            <person name="Corthals A.P."/>
            <person name="Power M.L."/>
            <person name="Jones G."/>
            <person name="Ransome R.D."/>
            <person name="Dechmann D.K.N."/>
            <person name="Locatelli A.G."/>
            <person name="Puechmaille S.J."/>
            <person name="Fedrigo O."/>
            <person name="Jarvis E.D."/>
            <person name="Hiller M."/>
            <person name="Vernes S.C."/>
            <person name="Myers E.W."/>
            <person name="Teeling E.C."/>
        </authorList>
    </citation>
    <scope>NUCLEOTIDE SEQUENCE [LARGE SCALE GENOMIC DNA]</scope>
    <source>
        <strain evidence="1">MRouAeg1</strain>
        <tissue evidence="1">Muscle</tissue>
    </source>
</reference>
<dbReference type="EMBL" id="JACASE010000014">
    <property type="protein sequence ID" value="KAF6410822.1"/>
    <property type="molecule type" value="Genomic_DNA"/>
</dbReference>
<sequence>MNSGSRDVVGSRAKPNVIPPCFSSPTFESHSCDRAWTHVTQHDSRFLFSRPSMNPRISAGRLCSAFLLSTVENFDEAFGGSIVVEAVSVPLAPPGGVCWDCHGKKRLMRGFACVRNVIGCR</sequence>
<proteinExistence type="predicted"/>
<protein>
    <submittedName>
        <fullName evidence="1">Uncharacterized protein</fullName>
    </submittedName>
</protein>
<evidence type="ECO:0000313" key="2">
    <source>
        <dbReference type="Proteomes" id="UP000593571"/>
    </source>
</evidence>
<dbReference type="Proteomes" id="UP000593571">
    <property type="component" value="Unassembled WGS sequence"/>
</dbReference>
<gene>
    <name evidence="1" type="ORF">HJG63_009258</name>
</gene>
<name>A0A7J8CJ77_ROUAE</name>
<comment type="caution">
    <text evidence="1">The sequence shown here is derived from an EMBL/GenBank/DDBJ whole genome shotgun (WGS) entry which is preliminary data.</text>
</comment>